<sequence length="347" mass="38727">MWIWVLGAYTIVALLFTGQVRLDYAYAGEPIGWERSLLLSGVNWYTWAAFTPAIAWLGRRLRFSRRSWLRALVVHLVTGLGIVVVKTMVNEGVGLAVVGPHRPPASFLQLYVSGFTYWVVLGASLSIRERRDRREREIRASKLETDLARARLETLRLRLHPHFLFNTLNGVLGLMREDVDAADRMLTRLSELLRSTLEGADRPEVPLRLELEFLEKYLEIHRIRFGARLHTEIRAEPSALDIPVPTLLLQPLVENAFQHGISRKPGPVSVTVEVTRTEAGLEIAITDDGPGPPARSELGTGLDTTRRRLEHSYGSAASLDLERAAGGGARAVVKIPVAGGREMARRP</sequence>
<reference evidence="3" key="2">
    <citation type="journal article" date="2021" name="Microbiome">
        <title>Successional dynamics and alternative stable states in a saline activated sludge microbial community over 9 years.</title>
        <authorList>
            <person name="Wang Y."/>
            <person name="Ye J."/>
            <person name="Ju F."/>
            <person name="Liu L."/>
            <person name="Boyd J.A."/>
            <person name="Deng Y."/>
            <person name="Parks D.H."/>
            <person name="Jiang X."/>
            <person name="Yin X."/>
            <person name="Woodcroft B.J."/>
            <person name="Tyson G.W."/>
            <person name="Hugenholtz P."/>
            <person name="Polz M.F."/>
            <person name="Zhang T."/>
        </authorList>
    </citation>
    <scope>NUCLEOTIDE SEQUENCE</scope>
    <source>
        <strain evidence="3">HKST-UBA01</strain>
    </source>
</reference>
<proteinExistence type="predicted"/>
<feature type="domain" description="Histidine kinase/HSP90-like ATPase" evidence="2">
    <location>
        <begin position="240"/>
        <end position="339"/>
    </location>
</feature>
<gene>
    <name evidence="3" type="ORF">KC729_00880</name>
</gene>
<keyword evidence="3" id="KW-0808">Transferase</keyword>
<reference evidence="3" key="1">
    <citation type="submission" date="2020-04" db="EMBL/GenBank/DDBJ databases">
        <authorList>
            <person name="Zhang T."/>
        </authorList>
    </citation>
    <scope>NUCLEOTIDE SEQUENCE</scope>
    <source>
        <strain evidence="3">HKST-UBA01</strain>
    </source>
</reference>
<dbReference type="Proteomes" id="UP000697710">
    <property type="component" value="Unassembled WGS sequence"/>
</dbReference>
<keyword evidence="1" id="KW-0472">Membrane</keyword>
<keyword evidence="1" id="KW-1133">Transmembrane helix</keyword>
<dbReference type="GO" id="GO:0000155">
    <property type="term" value="F:phosphorelay sensor kinase activity"/>
    <property type="evidence" value="ECO:0007669"/>
    <property type="project" value="InterPro"/>
</dbReference>
<dbReference type="EMBL" id="JAGQHR010000010">
    <property type="protein sequence ID" value="MCA9726206.1"/>
    <property type="molecule type" value="Genomic_DNA"/>
</dbReference>
<dbReference type="InterPro" id="IPR036890">
    <property type="entry name" value="HATPase_C_sf"/>
</dbReference>
<dbReference type="Gene3D" id="3.30.565.10">
    <property type="entry name" value="Histidine kinase-like ATPase, C-terminal domain"/>
    <property type="match status" value="1"/>
</dbReference>
<evidence type="ECO:0000259" key="2">
    <source>
        <dbReference type="SMART" id="SM00387"/>
    </source>
</evidence>
<feature type="transmembrane region" description="Helical" evidence="1">
    <location>
        <begin position="108"/>
        <end position="127"/>
    </location>
</feature>
<accession>A0A956RMA0</accession>
<keyword evidence="3" id="KW-0418">Kinase</keyword>
<name>A0A956RMA0_UNCEI</name>
<dbReference type="PANTHER" id="PTHR34220:SF9">
    <property type="entry name" value="SIGNAL TRANSDUCTION HISTIDINE KINASE INTERNAL REGION DOMAIN-CONTAINING PROTEIN"/>
    <property type="match status" value="1"/>
</dbReference>
<dbReference type="Pfam" id="PF02518">
    <property type="entry name" value="HATPase_c"/>
    <property type="match status" value="1"/>
</dbReference>
<dbReference type="InterPro" id="IPR050640">
    <property type="entry name" value="Bact_2-comp_sensor_kinase"/>
</dbReference>
<dbReference type="InterPro" id="IPR003594">
    <property type="entry name" value="HATPase_dom"/>
</dbReference>
<dbReference type="SUPFAM" id="SSF55874">
    <property type="entry name" value="ATPase domain of HSP90 chaperone/DNA topoisomerase II/histidine kinase"/>
    <property type="match status" value="1"/>
</dbReference>
<protein>
    <submittedName>
        <fullName evidence="3">Histidine kinase</fullName>
    </submittedName>
</protein>
<keyword evidence="1" id="KW-0812">Transmembrane</keyword>
<evidence type="ECO:0000256" key="1">
    <source>
        <dbReference type="SAM" id="Phobius"/>
    </source>
</evidence>
<dbReference type="Pfam" id="PF06580">
    <property type="entry name" value="His_kinase"/>
    <property type="match status" value="1"/>
</dbReference>
<dbReference type="SMART" id="SM00387">
    <property type="entry name" value="HATPase_c"/>
    <property type="match status" value="1"/>
</dbReference>
<dbReference type="PANTHER" id="PTHR34220">
    <property type="entry name" value="SENSOR HISTIDINE KINASE YPDA"/>
    <property type="match status" value="1"/>
</dbReference>
<evidence type="ECO:0000313" key="4">
    <source>
        <dbReference type="Proteomes" id="UP000697710"/>
    </source>
</evidence>
<organism evidence="3 4">
    <name type="scientific">Eiseniibacteriota bacterium</name>
    <dbReference type="NCBI Taxonomy" id="2212470"/>
    <lineage>
        <taxon>Bacteria</taxon>
        <taxon>Candidatus Eiseniibacteriota</taxon>
    </lineage>
</organism>
<feature type="transmembrane region" description="Helical" evidence="1">
    <location>
        <begin position="69"/>
        <end position="88"/>
    </location>
</feature>
<evidence type="ECO:0000313" key="3">
    <source>
        <dbReference type="EMBL" id="MCA9726206.1"/>
    </source>
</evidence>
<dbReference type="InterPro" id="IPR010559">
    <property type="entry name" value="Sig_transdc_His_kin_internal"/>
</dbReference>
<feature type="transmembrane region" description="Helical" evidence="1">
    <location>
        <begin position="37"/>
        <end position="57"/>
    </location>
</feature>
<comment type="caution">
    <text evidence="3">The sequence shown here is derived from an EMBL/GenBank/DDBJ whole genome shotgun (WGS) entry which is preliminary data.</text>
</comment>
<dbReference type="AlphaFoldDB" id="A0A956RMA0"/>
<dbReference type="GO" id="GO:0016020">
    <property type="term" value="C:membrane"/>
    <property type="evidence" value="ECO:0007669"/>
    <property type="project" value="InterPro"/>
</dbReference>